<evidence type="ECO:0000256" key="4">
    <source>
        <dbReference type="ARBA" id="ARBA00022729"/>
    </source>
</evidence>
<dbReference type="PROSITE" id="PS51257">
    <property type="entry name" value="PROKAR_LIPOPROTEIN"/>
    <property type="match status" value="1"/>
</dbReference>
<dbReference type="PANTHER" id="PTHR35789:SF1">
    <property type="entry name" value="SPORE GERMINATION PROTEIN B3"/>
    <property type="match status" value="1"/>
</dbReference>
<accession>A0A1G8GE77</accession>
<evidence type="ECO:0000256" key="7">
    <source>
        <dbReference type="ARBA" id="ARBA00023288"/>
    </source>
</evidence>
<reference evidence="10 11" key="1">
    <citation type="submission" date="2016-10" db="EMBL/GenBank/DDBJ databases">
        <authorList>
            <person name="de Groot N.N."/>
        </authorList>
    </citation>
    <scope>NUCLEOTIDE SEQUENCE [LARGE SCALE GENOMIC DNA]</scope>
    <source>
        <strain evidence="10 11">DSM 21632</strain>
    </source>
</reference>
<dbReference type="RefSeq" id="WP_175487489.1">
    <property type="nucleotide sequence ID" value="NZ_FNDK01000015.1"/>
</dbReference>
<dbReference type="Gene3D" id="3.30.300.210">
    <property type="entry name" value="Nutrient germinant receptor protein C, domain 3"/>
    <property type="match status" value="1"/>
</dbReference>
<dbReference type="NCBIfam" id="TIGR02887">
    <property type="entry name" value="spore_ger_x_C"/>
    <property type="match status" value="1"/>
</dbReference>
<evidence type="ECO:0000256" key="5">
    <source>
        <dbReference type="ARBA" id="ARBA00023136"/>
    </source>
</evidence>
<proteinExistence type="inferred from homology"/>
<dbReference type="InterPro" id="IPR008844">
    <property type="entry name" value="Spore_GerAC-like"/>
</dbReference>
<dbReference type="InterPro" id="IPR057336">
    <property type="entry name" value="GerAC_N"/>
</dbReference>
<keyword evidence="11" id="KW-1185">Reference proteome</keyword>
<evidence type="ECO:0000259" key="8">
    <source>
        <dbReference type="Pfam" id="PF05504"/>
    </source>
</evidence>
<organism evidence="10 11">
    <name type="scientific">Alteribacillus persepolensis</name>
    <dbReference type="NCBI Taxonomy" id="568899"/>
    <lineage>
        <taxon>Bacteria</taxon>
        <taxon>Bacillati</taxon>
        <taxon>Bacillota</taxon>
        <taxon>Bacilli</taxon>
        <taxon>Bacillales</taxon>
        <taxon>Bacillaceae</taxon>
        <taxon>Alteribacillus</taxon>
    </lineage>
</organism>
<keyword evidence="5" id="KW-0472">Membrane</keyword>
<keyword evidence="4" id="KW-0732">Signal</keyword>
<dbReference type="STRING" id="568899.SAMN05192534_11553"/>
<dbReference type="Pfam" id="PF25198">
    <property type="entry name" value="Spore_GerAC_N"/>
    <property type="match status" value="1"/>
</dbReference>
<name>A0A1G8GE77_9BACI</name>
<dbReference type="Proteomes" id="UP000199163">
    <property type="component" value="Unassembled WGS sequence"/>
</dbReference>
<dbReference type="GO" id="GO:0009847">
    <property type="term" value="P:spore germination"/>
    <property type="evidence" value="ECO:0007669"/>
    <property type="project" value="InterPro"/>
</dbReference>
<keyword evidence="3" id="KW-0309">Germination</keyword>
<comment type="similarity">
    <text evidence="2">Belongs to the GerABKC lipoprotein family.</text>
</comment>
<dbReference type="InterPro" id="IPR046953">
    <property type="entry name" value="Spore_GerAC-like_C"/>
</dbReference>
<dbReference type="EMBL" id="FNDK01000015">
    <property type="protein sequence ID" value="SDH92683.1"/>
    <property type="molecule type" value="Genomic_DNA"/>
</dbReference>
<evidence type="ECO:0000259" key="9">
    <source>
        <dbReference type="Pfam" id="PF25198"/>
    </source>
</evidence>
<evidence type="ECO:0000256" key="3">
    <source>
        <dbReference type="ARBA" id="ARBA00022544"/>
    </source>
</evidence>
<keyword evidence="7" id="KW-0449">Lipoprotein</keyword>
<sequence>MKKCVLLALFIFLVGCTDQHIVENVGFVQALGLDMTEEQSEFLISAVVPQIEPDAANDREFLTTKSDSDKEAMLSLSRQSNRQIENGQLRNVLFGEETAKNGVLEQINTMNRDPIFGTRVKVSVVRGKAYELLSEPYTQHPQVSEYLDALIEKESRLHMAPETRLHQFTRDLYEKGIDPIAPLIKRGDDKIALDGIALFRGDTYVDKIDPVDARIFFFLHGNFSAGAVHLQLEDDRIEKNVQLLFDSIRNKQDINVMKADNPEDITIDINVHIKGALLEYNGPLDITEDKGLHELEQQLGQSVEKRAQRVIQKLQAKQVDSLGLGRRVKNHLSYQQWNGMDWHKVYPQINVHVHVKADINDIGVYS</sequence>
<feature type="domain" description="Spore germination GerAC-like C-terminal" evidence="8">
    <location>
        <begin position="194"/>
        <end position="363"/>
    </location>
</feature>
<protein>
    <submittedName>
        <fullName evidence="10">Spore germination protein</fullName>
    </submittedName>
</protein>
<evidence type="ECO:0000313" key="11">
    <source>
        <dbReference type="Proteomes" id="UP000199163"/>
    </source>
</evidence>
<dbReference type="AlphaFoldDB" id="A0A1G8GE77"/>
<feature type="domain" description="Spore germination protein N-terminal" evidence="9">
    <location>
        <begin position="18"/>
        <end position="185"/>
    </location>
</feature>
<comment type="subcellular location">
    <subcellularLocation>
        <location evidence="1">Membrane</location>
        <topology evidence="1">Lipid-anchor</topology>
    </subcellularLocation>
</comment>
<keyword evidence="6" id="KW-0564">Palmitate</keyword>
<dbReference type="Pfam" id="PF05504">
    <property type="entry name" value="Spore_GerAC"/>
    <property type="match status" value="1"/>
</dbReference>
<evidence type="ECO:0000256" key="2">
    <source>
        <dbReference type="ARBA" id="ARBA00007886"/>
    </source>
</evidence>
<dbReference type="InterPro" id="IPR038501">
    <property type="entry name" value="Spore_GerAC_C_sf"/>
</dbReference>
<evidence type="ECO:0000313" key="10">
    <source>
        <dbReference type="EMBL" id="SDH92683.1"/>
    </source>
</evidence>
<evidence type="ECO:0000256" key="6">
    <source>
        <dbReference type="ARBA" id="ARBA00023139"/>
    </source>
</evidence>
<evidence type="ECO:0000256" key="1">
    <source>
        <dbReference type="ARBA" id="ARBA00004635"/>
    </source>
</evidence>
<dbReference type="PANTHER" id="PTHR35789">
    <property type="entry name" value="SPORE GERMINATION PROTEIN B3"/>
    <property type="match status" value="1"/>
</dbReference>
<dbReference type="GO" id="GO:0016020">
    <property type="term" value="C:membrane"/>
    <property type="evidence" value="ECO:0007669"/>
    <property type="project" value="UniProtKB-SubCell"/>
</dbReference>
<gene>
    <name evidence="10" type="ORF">SAMN05192534_11553</name>
</gene>